<evidence type="ECO:0000256" key="14">
    <source>
        <dbReference type="ARBA" id="ARBA00044770"/>
    </source>
</evidence>
<evidence type="ECO:0000256" key="10">
    <source>
        <dbReference type="ARBA" id="ARBA00033270"/>
    </source>
</evidence>
<evidence type="ECO:0000256" key="11">
    <source>
        <dbReference type="ARBA" id="ARBA00038053"/>
    </source>
</evidence>
<feature type="transmembrane region" description="Helical" evidence="17">
    <location>
        <begin position="243"/>
        <end position="263"/>
    </location>
</feature>
<dbReference type="EMBL" id="CAWVOH010000001">
    <property type="protein sequence ID" value="CAK8053641.1"/>
    <property type="molecule type" value="Genomic_DNA"/>
</dbReference>
<comment type="function">
    <text evidence="16">Peptidoglycan polymerase that is essential for cell division.</text>
</comment>
<proteinExistence type="inferred from homology"/>
<evidence type="ECO:0000256" key="17">
    <source>
        <dbReference type="SAM" id="Phobius"/>
    </source>
</evidence>
<keyword evidence="4 17" id="KW-0812">Transmembrane</keyword>
<evidence type="ECO:0000256" key="8">
    <source>
        <dbReference type="ARBA" id="ARBA00023136"/>
    </source>
</evidence>
<evidence type="ECO:0000256" key="7">
    <source>
        <dbReference type="ARBA" id="ARBA00022989"/>
    </source>
</evidence>
<reference evidence="18 19" key="1">
    <citation type="submission" date="2024-01" db="EMBL/GenBank/DDBJ databases">
        <authorList>
            <person name="Botero Cardona J."/>
        </authorList>
    </citation>
    <scope>NUCLEOTIDE SEQUENCE [LARGE SCALE GENOMIC DNA]</scope>
    <source>
        <strain evidence="18 19">LMG 33000</strain>
    </source>
</reference>
<keyword evidence="8 17" id="KW-0472">Membrane</keyword>
<evidence type="ECO:0000256" key="5">
    <source>
        <dbReference type="ARBA" id="ARBA00022960"/>
    </source>
</evidence>
<comment type="caution">
    <text evidence="18">The sequence shown here is derived from an EMBL/GenBank/DDBJ whole genome shotgun (WGS) entry which is preliminary data.</text>
</comment>
<keyword evidence="2" id="KW-0328">Glycosyltransferase</keyword>
<name>A0ABM9N3C6_9LACO</name>
<keyword evidence="5" id="KW-0133">Cell shape</keyword>
<dbReference type="Proteomes" id="UP001314241">
    <property type="component" value="Unassembled WGS sequence"/>
</dbReference>
<comment type="catalytic activity">
    <reaction evidence="15">
        <text>[GlcNAc-(1-&gt;4)-Mur2Ac(oyl-L-Ala-gamma-D-Glu-L-Lys-D-Ala-D-Ala)](n)-di-trans,octa-cis-undecaprenyl diphosphate + beta-D-GlcNAc-(1-&gt;4)-Mur2Ac(oyl-L-Ala-gamma-D-Glu-L-Lys-D-Ala-D-Ala)-di-trans,octa-cis-undecaprenyl diphosphate = [GlcNAc-(1-&gt;4)-Mur2Ac(oyl-L-Ala-gamma-D-Glu-L-Lys-D-Ala-D-Ala)](n+1)-di-trans,octa-cis-undecaprenyl diphosphate + di-trans,octa-cis-undecaprenyl diphosphate + H(+)</text>
        <dbReference type="Rhea" id="RHEA:23708"/>
        <dbReference type="Rhea" id="RHEA-COMP:9602"/>
        <dbReference type="Rhea" id="RHEA-COMP:9603"/>
        <dbReference type="ChEBI" id="CHEBI:15378"/>
        <dbReference type="ChEBI" id="CHEBI:58405"/>
        <dbReference type="ChEBI" id="CHEBI:60033"/>
        <dbReference type="ChEBI" id="CHEBI:78435"/>
        <dbReference type="EC" id="2.4.99.28"/>
    </reaction>
</comment>
<keyword evidence="7 17" id="KW-1133">Transmembrane helix</keyword>
<feature type="transmembrane region" description="Helical" evidence="17">
    <location>
        <begin position="12"/>
        <end position="30"/>
    </location>
</feature>
<evidence type="ECO:0000313" key="18">
    <source>
        <dbReference type="EMBL" id="CAK8053641.1"/>
    </source>
</evidence>
<comment type="similarity">
    <text evidence="11">Belongs to the SEDS family. FtsW subfamily.</text>
</comment>
<evidence type="ECO:0000256" key="9">
    <source>
        <dbReference type="ARBA" id="ARBA00032370"/>
    </source>
</evidence>
<evidence type="ECO:0000256" key="15">
    <source>
        <dbReference type="ARBA" id="ARBA00049902"/>
    </source>
</evidence>
<feature type="transmembrane region" description="Helical" evidence="17">
    <location>
        <begin position="346"/>
        <end position="368"/>
    </location>
</feature>
<gene>
    <name evidence="18" type="ORF">R54876_GBNLAHCA_00198</name>
</gene>
<feature type="transmembrane region" description="Helical" evidence="17">
    <location>
        <begin position="190"/>
        <end position="209"/>
    </location>
</feature>
<protein>
    <recommendedName>
        <fullName evidence="12">Probable peptidoglycan glycosyltransferase FtsW</fullName>
        <ecNumber evidence="14">2.4.99.28</ecNumber>
    </recommendedName>
    <alternativeName>
        <fullName evidence="13">Cell division protein FtsW</fullName>
    </alternativeName>
    <alternativeName>
        <fullName evidence="10">Cell wall polymerase</fullName>
    </alternativeName>
    <alternativeName>
        <fullName evidence="9">Peptidoglycan polymerase</fullName>
    </alternativeName>
</protein>
<evidence type="ECO:0000256" key="3">
    <source>
        <dbReference type="ARBA" id="ARBA00022679"/>
    </source>
</evidence>
<dbReference type="RefSeq" id="WP_349641199.1">
    <property type="nucleotide sequence ID" value="NZ_CAWVOH010000001.1"/>
</dbReference>
<keyword evidence="19" id="KW-1185">Reference proteome</keyword>
<feature type="transmembrane region" description="Helical" evidence="17">
    <location>
        <begin position="76"/>
        <end position="93"/>
    </location>
</feature>
<feature type="transmembrane region" description="Helical" evidence="17">
    <location>
        <begin position="316"/>
        <end position="340"/>
    </location>
</feature>
<feature type="transmembrane region" description="Helical" evidence="17">
    <location>
        <begin position="283"/>
        <end position="304"/>
    </location>
</feature>
<evidence type="ECO:0000313" key="19">
    <source>
        <dbReference type="Proteomes" id="UP001314241"/>
    </source>
</evidence>
<evidence type="ECO:0000256" key="1">
    <source>
        <dbReference type="ARBA" id="ARBA00004141"/>
    </source>
</evidence>
<keyword evidence="3" id="KW-0808">Transferase</keyword>
<evidence type="ECO:0000256" key="13">
    <source>
        <dbReference type="ARBA" id="ARBA00041418"/>
    </source>
</evidence>
<evidence type="ECO:0000256" key="4">
    <source>
        <dbReference type="ARBA" id="ARBA00022692"/>
    </source>
</evidence>
<sequence length="392" mass="43932">MLKKLQKLDYWIAVPYAALSALGVVMVFSASQNAYTSPVASFLKQLLFVVVGWLTAFFFFHISVKALKNPRNLQKFMWITAGLLLIARFMPAVNGAHGWIRLGSFMTFQPVEMAKLVLILYFADLLTRYPWYSELPFSRQIRNWRNRWTLLFIPAVILALYLAMPDLGNLFITLVILIVLWMASGVSSRWTFFWVILGALALMFLPELIRMLHLGESSSYAIRRLTNFVNPWQNMDQSRQLLYSYYAIARGGFFGAGLGNSIIKPFLPESNTDFIMAVATEELGALVVSMVLISLLILIGRLLYLGIKEKSQYYRLLLFGIAALLLMQAFVNLGGVVGLLPITGVVFPFISGGGSSFIVFSVAIGLALNISAKSRKQVVINPGDTLARKDLR</sequence>
<organism evidence="18 19">
    <name type="scientific">Eupransor demetentiae</name>
    <dbReference type="NCBI Taxonomy" id="3109584"/>
    <lineage>
        <taxon>Bacteria</taxon>
        <taxon>Bacillati</taxon>
        <taxon>Bacillota</taxon>
        <taxon>Bacilli</taxon>
        <taxon>Lactobacillales</taxon>
        <taxon>Lactobacillaceae</taxon>
        <taxon>Eupransor</taxon>
    </lineage>
</organism>
<dbReference type="PANTHER" id="PTHR30474:SF2">
    <property type="entry name" value="PEPTIDOGLYCAN GLYCOSYLTRANSFERASE FTSW-RELATED"/>
    <property type="match status" value="1"/>
</dbReference>
<evidence type="ECO:0000256" key="2">
    <source>
        <dbReference type="ARBA" id="ARBA00022676"/>
    </source>
</evidence>
<accession>A0ABM9N3C6</accession>
<feature type="transmembrane region" description="Helical" evidence="17">
    <location>
        <begin position="42"/>
        <end position="64"/>
    </location>
</feature>
<evidence type="ECO:0000256" key="6">
    <source>
        <dbReference type="ARBA" id="ARBA00022984"/>
    </source>
</evidence>
<dbReference type="EC" id="2.4.99.28" evidence="14"/>
<dbReference type="InterPro" id="IPR001182">
    <property type="entry name" value="FtsW/RodA"/>
</dbReference>
<dbReference type="Pfam" id="PF01098">
    <property type="entry name" value="FTSW_RODA_SPOVE"/>
    <property type="match status" value="1"/>
</dbReference>
<comment type="subcellular location">
    <subcellularLocation>
        <location evidence="1">Membrane</location>
        <topology evidence="1">Multi-pass membrane protein</topology>
    </subcellularLocation>
</comment>
<keyword evidence="6" id="KW-0573">Peptidoglycan synthesis</keyword>
<evidence type="ECO:0000256" key="12">
    <source>
        <dbReference type="ARBA" id="ARBA00041185"/>
    </source>
</evidence>
<evidence type="ECO:0000256" key="16">
    <source>
        <dbReference type="ARBA" id="ARBA00049966"/>
    </source>
</evidence>
<feature type="transmembrane region" description="Helical" evidence="17">
    <location>
        <begin position="151"/>
        <end position="184"/>
    </location>
</feature>
<dbReference type="PANTHER" id="PTHR30474">
    <property type="entry name" value="CELL CYCLE PROTEIN"/>
    <property type="match status" value="1"/>
</dbReference>